<evidence type="ECO:0000256" key="2">
    <source>
        <dbReference type="ARBA" id="ARBA00022630"/>
    </source>
</evidence>
<dbReference type="GO" id="GO:0071949">
    <property type="term" value="F:FAD binding"/>
    <property type="evidence" value="ECO:0007669"/>
    <property type="project" value="InterPro"/>
</dbReference>
<reference evidence="7 8" key="1">
    <citation type="journal article" date="2014" name="Nat. Commun.">
        <title>Multiple recent horizontal transfers of a large genomic region in cheese making fungi.</title>
        <authorList>
            <person name="Cheeseman K."/>
            <person name="Ropars J."/>
            <person name="Renault P."/>
            <person name="Dupont J."/>
            <person name="Gouzy J."/>
            <person name="Branca A."/>
            <person name="Abraham A.L."/>
            <person name="Ceppi M."/>
            <person name="Conseiller E."/>
            <person name="Debuchy R."/>
            <person name="Malagnac F."/>
            <person name="Goarin A."/>
            <person name="Silar P."/>
            <person name="Lacoste S."/>
            <person name="Sallet E."/>
            <person name="Bensimon A."/>
            <person name="Giraud T."/>
            <person name="Brygoo Y."/>
        </authorList>
    </citation>
    <scope>NUCLEOTIDE SEQUENCE [LARGE SCALE GENOMIC DNA]</scope>
    <source>
        <strain evidence="8">FM 013</strain>
    </source>
</reference>
<dbReference type="InterPro" id="IPR050416">
    <property type="entry name" value="FAD-linked_Oxidoreductase"/>
</dbReference>
<evidence type="ECO:0000256" key="5">
    <source>
        <dbReference type="SAM" id="SignalP"/>
    </source>
</evidence>
<dbReference type="EMBL" id="HG793139">
    <property type="protein sequence ID" value="CRL21965.1"/>
    <property type="molecule type" value="Genomic_DNA"/>
</dbReference>
<dbReference type="InterPro" id="IPR012951">
    <property type="entry name" value="BBE"/>
</dbReference>
<sequence length="497" mass="55073">MRGFFSFLALATVPTIATALHSSFVLEQRSSASSRLTPATISTQLGPKLSANSSIFAQNDTRWFNATERWQAYHQPDFLVVVEPAKESDIPIIVKFANSHGIPFLAVNRGHGSTETLGRLKNGIEISMAQLTDIKIADDEASAVFGGGVWDGQVIDALWEEGFVTGTGSCACVGVMGPGLGGGHGRYQGFYGLIIDGLISMNVVLANGSAITVSNTSYPDLWWAMRGAGHNFGIVTSFHAEIHKRTVDEWYISEFVFTQDQLESVFEVLNSQQQNGGQPKELMNYGVFTWASQFSTTEPIMEFFIHYVGTAEEAAPYVKPFQDLNPLYSSGEYYAYPDVLDATGTGMNSPMCQDGHTNMQFPFGLLEHNITTTRRIYDYYREITTSQPLYNQSIVVFEAYSLEGVKAVDSASTAFPHREDNILCSLDAEAIAIGKNITQLWADGQPDRKQHIYVNYAFGDEPLEQMYGDEPWRLKKLRATKAKYDPNNAFGFYNPII</sequence>
<dbReference type="PANTHER" id="PTHR42973:SF8">
    <property type="entry name" value="FAD-BINDING PCMH-TYPE DOMAIN-CONTAINING PROTEIN"/>
    <property type="match status" value="1"/>
</dbReference>
<keyword evidence="5" id="KW-0732">Signal</keyword>
<comment type="similarity">
    <text evidence="1">Belongs to the oxygen-dependent FAD-linked oxidoreductase family.</text>
</comment>
<dbReference type="AlphaFoldDB" id="A0A0G4P6L5"/>
<dbReference type="Gene3D" id="3.30.465.10">
    <property type="match status" value="1"/>
</dbReference>
<dbReference type="STRING" id="1429867.A0A0G4P6L5"/>
<name>A0A0G4P6L5_PENC3</name>
<protein>
    <submittedName>
        <fullName evidence="7">Berberine/berberine-like</fullName>
    </submittedName>
</protein>
<organism evidence="7 8">
    <name type="scientific">Penicillium camemberti (strain FM 013)</name>
    <dbReference type="NCBI Taxonomy" id="1429867"/>
    <lineage>
        <taxon>Eukaryota</taxon>
        <taxon>Fungi</taxon>
        <taxon>Dikarya</taxon>
        <taxon>Ascomycota</taxon>
        <taxon>Pezizomycotina</taxon>
        <taxon>Eurotiomycetes</taxon>
        <taxon>Eurotiomycetidae</taxon>
        <taxon>Eurotiales</taxon>
        <taxon>Aspergillaceae</taxon>
        <taxon>Penicillium</taxon>
    </lineage>
</organism>
<keyword evidence="2" id="KW-0285">Flavoprotein</keyword>
<feature type="domain" description="FAD-binding PCMH-type" evidence="6">
    <location>
        <begin position="73"/>
        <end position="245"/>
    </location>
</feature>
<feature type="signal peptide" evidence="5">
    <location>
        <begin position="1"/>
        <end position="19"/>
    </location>
</feature>
<proteinExistence type="inferred from homology"/>
<evidence type="ECO:0000256" key="4">
    <source>
        <dbReference type="ARBA" id="ARBA00023002"/>
    </source>
</evidence>
<accession>A0A0G4P6L5</accession>
<evidence type="ECO:0000256" key="3">
    <source>
        <dbReference type="ARBA" id="ARBA00022827"/>
    </source>
</evidence>
<feature type="chain" id="PRO_5005195442" evidence="5">
    <location>
        <begin position="20"/>
        <end position="497"/>
    </location>
</feature>
<dbReference type="Gene3D" id="3.40.462.20">
    <property type="match status" value="1"/>
</dbReference>
<keyword evidence="4" id="KW-0560">Oxidoreductase</keyword>
<evidence type="ECO:0000313" key="7">
    <source>
        <dbReference type="EMBL" id="CRL21965.1"/>
    </source>
</evidence>
<dbReference type="InterPro" id="IPR006094">
    <property type="entry name" value="Oxid_FAD_bind_N"/>
</dbReference>
<dbReference type="InterPro" id="IPR036318">
    <property type="entry name" value="FAD-bd_PCMH-like_sf"/>
</dbReference>
<dbReference type="Pfam" id="PF08031">
    <property type="entry name" value="BBE"/>
    <property type="match status" value="1"/>
</dbReference>
<keyword evidence="8" id="KW-1185">Reference proteome</keyword>
<dbReference type="PANTHER" id="PTHR42973">
    <property type="entry name" value="BINDING OXIDOREDUCTASE, PUTATIVE (AFU_ORTHOLOGUE AFUA_1G17690)-RELATED"/>
    <property type="match status" value="1"/>
</dbReference>
<dbReference type="Pfam" id="PF01565">
    <property type="entry name" value="FAD_binding_4"/>
    <property type="match status" value="1"/>
</dbReference>
<dbReference type="InterPro" id="IPR016166">
    <property type="entry name" value="FAD-bd_PCMH"/>
</dbReference>
<dbReference type="Proteomes" id="UP000053732">
    <property type="component" value="Unassembled WGS sequence"/>
</dbReference>
<evidence type="ECO:0000256" key="1">
    <source>
        <dbReference type="ARBA" id="ARBA00005466"/>
    </source>
</evidence>
<dbReference type="GO" id="GO:0016491">
    <property type="term" value="F:oxidoreductase activity"/>
    <property type="evidence" value="ECO:0007669"/>
    <property type="project" value="UniProtKB-KW"/>
</dbReference>
<dbReference type="PROSITE" id="PS51387">
    <property type="entry name" value="FAD_PCMH"/>
    <property type="match status" value="1"/>
</dbReference>
<gene>
    <name evidence="7" type="ORF">PCAMFM013_S006g000505</name>
</gene>
<dbReference type="SUPFAM" id="SSF56176">
    <property type="entry name" value="FAD-binding/transporter-associated domain-like"/>
    <property type="match status" value="1"/>
</dbReference>
<evidence type="ECO:0000313" key="8">
    <source>
        <dbReference type="Proteomes" id="UP000053732"/>
    </source>
</evidence>
<evidence type="ECO:0000259" key="6">
    <source>
        <dbReference type="PROSITE" id="PS51387"/>
    </source>
</evidence>
<keyword evidence="3" id="KW-0274">FAD</keyword>
<dbReference type="InterPro" id="IPR016169">
    <property type="entry name" value="FAD-bd_PCMH_sub2"/>
</dbReference>